<evidence type="ECO:0000313" key="3">
    <source>
        <dbReference type="Proteomes" id="UP000237684"/>
    </source>
</evidence>
<organism evidence="2 3">
    <name type="scientific">Abditibacterium utsteinense</name>
    <dbReference type="NCBI Taxonomy" id="1960156"/>
    <lineage>
        <taxon>Bacteria</taxon>
        <taxon>Pseudomonadati</taxon>
        <taxon>Abditibacteriota</taxon>
        <taxon>Abditibacteriia</taxon>
        <taxon>Abditibacteriales</taxon>
        <taxon>Abditibacteriaceae</taxon>
        <taxon>Abditibacterium</taxon>
    </lineage>
</organism>
<dbReference type="InterPro" id="IPR041261">
    <property type="entry name" value="R2K_2"/>
</dbReference>
<evidence type="ECO:0000259" key="1">
    <source>
        <dbReference type="Pfam" id="PF18299"/>
    </source>
</evidence>
<dbReference type="Proteomes" id="UP000237684">
    <property type="component" value="Unassembled WGS sequence"/>
</dbReference>
<dbReference type="InParanoid" id="A0A2S8SRK8"/>
<dbReference type="Pfam" id="PF18299">
    <property type="entry name" value="R2K_2"/>
    <property type="match status" value="1"/>
</dbReference>
<sequence>MTVFIQQIDGQFANVNTFSAYQGFIERGSHVEFFETDALESLDISPDTPVVGGIPIVQRALSRLGVEIPLMNAVPPELAGFAGRKIWDATLSEVRFQVENQGAPVFIKPLPAQHKLFAGHVVARFRDFIETAGIASETVISCSETVAITSEYRAFVHYGEIVGFKHYAGDFRISPDFTLVQAALDAWQARPVACSMDWGVTEEGRTLLIEVNDAYSLGCYGLNPLLYAPLIADRWFELTGSTLRA</sequence>
<evidence type="ECO:0000313" key="2">
    <source>
        <dbReference type="EMBL" id="PQV63415.1"/>
    </source>
</evidence>
<comment type="caution">
    <text evidence="2">The sequence shown here is derived from an EMBL/GenBank/DDBJ whole genome shotgun (WGS) entry which is preliminary data.</text>
</comment>
<protein>
    <recommendedName>
        <fullName evidence="1">ATP-grasp domain-containing protein</fullName>
    </recommendedName>
</protein>
<reference evidence="2 3" key="1">
    <citation type="journal article" date="2018" name="Syst. Appl. Microbiol.">
        <title>Abditibacterium utsteinense sp. nov., the first cultivated member of candidate phylum FBP, isolated from ice-free Antarctic soil samples.</title>
        <authorList>
            <person name="Tahon G."/>
            <person name="Tytgat B."/>
            <person name="Lebbe L."/>
            <person name="Carlier A."/>
            <person name="Willems A."/>
        </authorList>
    </citation>
    <scope>NUCLEOTIDE SEQUENCE [LARGE SCALE GENOMIC DNA]</scope>
    <source>
        <strain evidence="2 3">LMG 29911</strain>
    </source>
</reference>
<gene>
    <name evidence="2" type="ORF">B1R32_11270</name>
</gene>
<dbReference type="EMBL" id="NIGF01000012">
    <property type="protein sequence ID" value="PQV63415.1"/>
    <property type="molecule type" value="Genomic_DNA"/>
</dbReference>
<dbReference type="OrthoDB" id="654524at2"/>
<proteinExistence type="predicted"/>
<keyword evidence="3" id="KW-1185">Reference proteome</keyword>
<name>A0A2S8SRK8_9BACT</name>
<feature type="domain" description="ATP-grasp" evidence="1">
    <location>
        <begin position="81"/>
        <end position="228"/>
    </location>
</feature>
<dbReference type="AlphaFoldDB" id="A0A2S8SRK8"/>
<accession>A0A2S8SRK8</accession>
<dbReference type="RefSeq" id="WP_106380494.1">
    <property type="nucleotide sequence ID" value="NZ_NIGF01000012.1"/>
</dbReference>